<dbReference type="Gene3D" id="3.40.190.10">
    <property type="entry name" value="Periplasmic binding protein-like II"/>
    <property type="match status" value="1"/>
</dbReference>
<dbReference type="PANTHER" id="PTHR30290">
    <property type="entry name" value="PERIPLASMIC BINDING COMPONENT OF ABC TRANSPORTER"/>
    <property type="match status" value="1"/>
</dbReference>
<dbReference type="SUPFAM" id="SSF53850">
    <property type="entry name" value="Periplasmic binding protein-like II"/>
    <property type="match status" value="1"/>
</dbReference>
<evidence type="ECO:0000256" key="1">
    <source>
        <dbReference type="ARBA" id="ARBA00004196"/>
    </source>
</evidence>
<sequence>MSRTRSTTTALITLGVVSALSLSACASAAPASTATRVDGGTIVYGHQQEPACVFGGWIEQAYLSSQVLDGLVSLDENHQVVPWLADSWSVSDDQLTWTFTLKDGVTFTDGTPLTAAVVAYNFDYWLAGGNSTASVWLAGYYASAQAVDDRTLTVNLSAPYPRLADNLTQGYFGIQSQQALETRTDEENCEAPIGSGAFVVDHWNRGEEIVLVRNEDYTSPPANAKHTGVAYVDQIDWKFVADPTTRAASLSAGETDVIYDVPAVAWKTLESAGFQLEKYITPGRPQQLTFNTSTGPFVDEKVRQAFAYSLDRKSLVETIGQGVIPYEGNGGVSQATPGYSETAADLYSPDTDTADSLLDAAGWTGRDADGYRTKGGETLDVVLPYGAGSIVNADGASILQGLQEQAKATGFKVELIPVPQSALFAGEYSQPDEKDITVGYWTAVTSGILAINWKQGTPEAPNYNNASFTNYPELESIILEANSTVDPDAQNALYEKAQEYIAEHALAIGVYDRLSTLAVSPTLKDVWQENAQGGPIFYDAYFVE</sequence>
<dbReference type="Gene3D" id="3.10.105.10">
    <property type="entry name" value="Dipeptide-binding Protein, Domain 3"/>
    <property type="match status" value="1"/>
</dbReference>
<evidence type="ECO:0000259" key="6">
    <source>
        <dbReference type="Pfam" id="PF00496"/>
    </source>
</evidence>
<evidence type="ECO:0000256" key="2">
    <source>
        <dbReference type="ARBA" id="ARBA00005695"/>
    </source>
</evidence>
<dbReference type="PANTHER" id="PTHR30290:SF10">
    <property type="entry name" value="PERIPLASMIC OLIGOPEPTIDE-BINDING PROTEIN-RELATED"/>
    <property type="match status" value="1"/>
</dbReference>
<proteinExistence type="inferred from homology"/>
<comment type="subcellular location">
    <subcellularLocation>
        <location evidence="1">Cell envelope</location>
    </subcellularLocation>
</comment>
<dbReference type="EMBL" id="SOHM01000025">
    <property type="protein sequence ID" value="TFD89445.1"/>
    <property type="molecule type" value="Genomic_DNA"/>
</dbReference>
<comment type="caution">
    <text evidence="7">The sequence shown here is derived from an EMBL/GenBank/DDBJ whole genome shotgun (WGS) entry which is preliminary data.</text>
</comment>
<evidence type="ECO:0000256" key="4">
    <source>
        <dbReference type="ARBA" id="ARBA00022729"/>
    </source>
</evidence>
<dbReference type="GO" id="GO:1904680">
    <property type="term" value="F:peptide transmembrane transporter activity"/>
    <property type="evidence" value="ECO:0007669"/>
    <property type="project" value="TreeGrafter"/>
</dbReference>
<dbReference type="PROSITE" id="PS51257">
    <property type="entry name" value="PROKAR_LIPOPROTEIN"/>
    <property type="match status" value="1"/>
</dbReference>
<dbReference type="CDD" id="cd08492">
    <property type="entry name" value="PBP2_NikA_DppA_OppA_like_15"/>
    <property type="match status" value="1"/>
</dbReference>
<keyword evidence="3" id="KW-0813">Transport</keyword>
<evidence type="ECO:0000256" key="3">
    <source>
        <dbReference type="ARBA" id="ARBA00022448"/>
    </source>
</evidence>
<dbReference type="GO" id="GO:0030313">
    <property type="term" value="C:cell envelope"/>
    <property type="evidence" value="ECO:0007669"/>
    <property type="project" value="UniProtKB-SubCell"/>
</dbReference>
<dbReference type="GO" id="GO:0042597">
    <property type="term" value="C:periplasmic space"/>
    <property type="evidence" value="ECO:0007669"/>
    <property type="project" value="UniProtKB-ARBA"/>
</dbReference>
<dbReference type="RefSeq" id="WP_134640907.1">
    <property type="nucleotide sequence ID" value="NZ_SOHM01000025.1"/>
</dbReference>
<keyword evidence="4 5" id="KW-0732">Signal</keyword>
<dbReference type="GO" id="GO:0043190">
    <property type="term" value="C:ATP-binding cassette (ABC) transporter complex"/>
    <property type="evidence" value="ECO:0007669"/>
    <property type="project" value="InterPro"/>
</dbReference>
<evidence type="ECO:0000313" key="7">
    <source>
        <dbReference type="EMBL" id="TFD89445.1"/>
    </source>
</evidence>
<feature type="domain" description="Solute-binding protein family 5" evidence="6">
    <location>
        <begin position="79"/>
        <end position="445"/>
    </location>
</feature>
<feature type="chain" id="PRO_5020238199" evidence="5">
    <location>
        <begin position="29"/>
        <end position="544"/>
    </location>
</feature>
<evidence type="ECO:0000256" key="5">
    <source>
        <dbReference type="SAM" id="SignalP"/>
    </source>
</evidence>
<dbReference type="Pfam" id="PF00496">
    <property type="entry name" value="SBP_bac_5"/>
    <property type="match status" value="1"/>
</dbReference>
<evidence type="ECO:0000313" key="8">
    <source>
        <dbReference type="Proteomes" id="UP000298468"/>
    </source>
</evidence>
<comment type="similarity">
    <text evidence="2">Belongs to the bacterial solute-binding protein 5 family.</text>
</comment>
<dbReference type="PIRSF" id="PIRSF002741">
    <property type="entry name" value="MppA"/>
    <property type="match status" value="1"/>
</dbReference>
<dbReference type="InterPro" id="IPR000914">
    <property type="entry name" value="SBP_5_dom"/>
</dbReference>
<reference evidence="7 8" key="1">
    <citation type="submission" date="2019-03" db="EMBL/GenBank/DDBJ databases">
        <title>Genomics of glacier-inhabiting Cryobacterium strains.</title>
        <authorList>
            <person name="Liu Q."/>
            <person name="Xin Y.-H."/>
        </authorList>
    </citation>
    <scope>NUCLEOTIDE SEQUENCE [LARGE SCALE GENOMIC DNA]</scope>
    <source>
        <strain evidence="7 8">Sr59</strain>
    </source>
</reference>
<dbReference type="OrthoDB" id="5240629at2"/>
<name>A0A4R9BRP2_9MICO</name>
<protein>
    <submittedName>
        <fullName evidence="7">ABC transporter substrate-binding protein</fullName>
    </submittedName>
</protein>
<dbReference type="AlphaFoldDB" id="A0A4R9BRP2"/>
<dbReference type="GO" id="GO:0015833">
    <property type="term" value="P:peptide transport"/>
    <property type="evidence" value="ECO:0007669"/>
    <property type="project" value="TreeGrafter"/>
</dbReference>
<feature type="signal peptide" evidence="5">
    <location>
        <begin position="1"/>
        <end position="28"/>
    </location>
</feature>
<organism evidence="7 8">
    <name type="scientific">Cryobacterium lactosi</name>
    <dbReference type="NCBI Taxonomy" id="1259202"/>
    <lineage>
        <taxon>Bacteria</taxon>
        <taxon>Bacillati</taxon>
        <taxon>Actinomycetota</taxon>
        <taxon>Actinomycetes</taxon>
        <taxon>Micrococcales</taxon>
        <taxon>Microbacteriaceae</taxon>
        <taxon>Cryobacterium</taxon>
    </lineage>
</organism>
<keyword evidence="8" id="KW-1185">Reference proteome</keyword>
<dbReference type="InterPro" id="IPR039424">
    <property type="entry name" value="SBP_5"/>
</dbReference>
<dbReference type="InterPro" id="IPR030678">
    <property type="entry name" value="Peptide/Ni-bd"/>
</dbReference>
<accession>A0A4R9BRP2</accession>
<dbReference type="Proteomes" id="UP000298468">
    <property type="component" value="Unassembled WGS sequence"/>
</dbReference>
<gene>
    <name evidence="7" type="ORF">E3T61_11065</name>
</gene>